<dbReference type="EMBL" id="JAHUZB010000006">
    <property type="protein sequence ID" value="MBV7391813.1"/>
    <property type="molecule type" value="Genomic_DNA"/>
</dbReference>
<evidence type="ECO:0000313" key="5">
    <source>
        <dbReference type="Proteomes" id="UP000774130"/>
    </source>
</evidence>
<reference evidence="4 5" key="1">
    <citation type="submission" date="2021-06" db="EMBL/GenBank/DDBJ databases">
        <title>Enterococcus alishanensis sp. nov., a novel lactic acid bacterium isolated from fresh coffee beans.</title>
        <authorList>
            <person name="Chen Y.-S."/>
        </authorList>
    </citation>
    <scope>NUCLEOTIDE SEQUENCE [LARGE SCALE GENOMIC DNA]</scope>
    <source>
        <strain evidence="4 5">ALS3</strain>
    </source>
</reference>
<keyword evidence="2" id="KW-0472">Membrane</keyword>
<comment type="caution">
    <text evidence="4">The sequence shown here is derived from an EMBL/GenBank/DDBJ whole genome shotgun (WGS) entry which is preliminary data.</text>
</comment>
<dbReference type="InterPro" id="IPR001387">
    <property type="entry name" value="Cro/C1-type_HTH"/>
</dbReference>
<dbReference type="CDD" id="cd00093">
    <property type="entry name" value="HTH_XRE"/>
    <property type="match status" value="1"/>
</dbReference>
<proteinExistence type="predicted"/>
<organism evidence="4 5">
    <name type="scientific">Enterococcus alishanensis</name>
    <dbReference type="NCBI Taxonomy" id="1303817"/>
    <lineage>
        <taxon>Bacteria</taxon>
        <taxon>Bacillati</taxon>
        <taxon>Bacillota</taxon>
        <taxon>Bacilli</taxon>
        <taxon>Lactobacillales</taxon>
        <taxon>Enterococcaceae</taxon>
        <taxon>Enterococcus</taxon>
    </lineage>
</organism>
<feature type="domain" description="HTH cro/C1-type" evidence="3">
    <location>
        <begin position="7"/>
        <end position="61"/>
    </location>
</feature>
<evidence type="ECO:0000313" key="4">
    <source>
        <dbReference type="EMBL" id="MBV7391813.1"/>
    </source>
</evidence>
<accession>A0ABS6TG06</accession>
<dbReference type="Pfam" id="PF01381">
    <property type="entry name" value="HTH_3"/>
    <property type="match status" value="1"/>
</dbReference>
<evidence type="ECO:0000256" key="2">
    <source>
        <dbReference type="SAM" id="Phobius"/>
    </source>
</evidence>
<dbReference type="SMART" id="SM00530">
    <property type="entry name" value="HTH_XRE"/>
    <property type="match status" value="1"/>
</dbReference>
<evidence type="ECO:0000256" key="1">
    <source>
        <dbReference type="ARBA" id="ARBA00023125"/>
    </source>
</evidence>
<gene>
    <name evidence="4" type="ORF">KUA55_14080</name>
</gene>
<keyword evidence="5" id="KW-1185">Reference proteome</keyword>
<dbReference type="PROSITE" id="PS50943">
    <property type="entry name" value="HTH_CROC1"/>
    <property type="match status" value="1"/>
</dbReference>
<feature type="transmembrane region" description="Helical" evidence="2">
    <location>
        <begin position="108"/>
        <end position="124"/>
    </location>
</feature>
<sequence length="251" mass="29271">MRLGELLQIYRTKAGLTQVELAQQLFVTPQAISKWEKNLAVPSIDNLIALSEVFNLSIDELLRGSPFFKKPYVVGKKFTMKRLRNFLLLDVLVTGFLIGFRIDLWLAGVIYFIIISGMILPFLIRDYWVIDQKEIYQVGYSSVPFWGMFQLIMRKAKVTRIIYTEMAEAKIRYTKKARFSVVDVSADPMYLDVTKKDGKFVSFDLLNQPRDYLPQFVMFLEHRGVKVKDDDEIVELLLKDVSLYEEFHKAD</sequence>
<feature type="transmembrane region" description="Helical" evidence="2">
    <location>
        <begin position="86"/>
        <end position="102"/>
    </location>
</feature>
<dbReference type="PANTHER" id="PTHR46558">
    <property type="entry name" value="TRACRIPTIONAL REGULATORY PROTEIN-RELATED-RELATED"/>
    <property type="match status" value="1"/>
</dbReference>
<evidence type="ECO:0000259" key="3">
    <source>
        <dbReference type="PROSITE" id="PS50943"/>
    </source>
</evidence>
<dbReference type="Proteomes" id="UP000774130">
    <property type="component" value="Unassembled WGS sequence"/>
</dbReference>
<dbReference type="RefSeq" id="WP_218327023.1">
    <property type="nucleotide sequence ID" value="NZ_JAHUZB010000006.1"/>
</dbReference>
<keyword evidence="1" id="KW-0238">DNA-binding</keyword>
<keyword evidence="2" id="KW-0812">Transmembrane</keyword>
<name>A0ABS6TG06_9ENTE</name>
<protein>
    <submittedName>
        <fullName evidence="4">Helix-turn-helix domain-containing protein</fullName>
    </submittedName>
</protein>
<keyword evidence="2" id="KW-1133">Transmembrane helix</keyword>
<dbReference type="PANTHER" id="PTHR46558:SF4">
    <property type="entry name" value="DNA-BIDING PHAGE PROTEIN"/>
    <property type="match status" value="1"/>
</dbReference>